<proteinExistence type="predicted"/>
<feature type="chain" id="PRO_5018305978" evidence="1">
    <location>
        <begin position="27"/>
        <end position="57"/>
    </location>
</feature>
<dbReference type="EMBL" id="ML120394">
    <property type="protein sequence ID" value="RPA98627.1"/>
    <property type="molecule type" value="Genomic_DNA"/>
</dbReference>
<name>A0A3N4JMW4_9PEZI</name>
<reference evidence="2 3" key="1">
    <citation type="journal article" date="2018" name="Nat. Ecol. Evol.">
        <title>Pezizomycetes genomes reveal the molecular basis of ectomycorrhizal truffle lifestyle.</title>
        <authorList>
            <person name="Murat C."/>
            <person name="Payen T."/>
            <person name="Noel B."/>
            <person name="Kuo A."/>
            <person name="Morin E."/>
            <person name="Chen J."/>
            <person name="Kohler A."/>
            <person name="Krizsan K."/>
            <person name="Balestrini R."/>
            <person name="Da Silva C."/>
            <person name="Montanini B."/>
            <person name="Hainaut M."/>
            <person name="Levati E."/>
            <person name="Barry K.W."/>
            <person name="Belfiori B."/>
            <person name="Cichocki N."/>
            <person name="Clum A."/>
            <person name="Dockter R.B."/>
            <person name="Fauchery L."/>
            <person name="Guy J."/>
            <person name="Iotti M."/>
            <person name="Le Tacon F."/>
            <person name="Lindquist E.A."/>
            <person name="Lipzen A."/>
            <person name="Malagnac F."/>
            <person name="Mello A."/>
            <person name="Molinier V."/>
            <person name="Miyauchi S."/>
            <person name="Poulain J."/>
            <person name="Riccioni C."/>
            <person name="Rubini A."/>
            <person name="Sitrit Y."/>
            <person name="Splivallo R."/>
            <person name="Traeger S."/>
            <person name="Wang M."/>
            <person name="Zifcakova L."/>
            <person name="Wipf D."/>
            <person name="Zambonelli A."/>
            <person name="Paolocci F."/>
            <person name="Nowrousian M."/>
            <person name="Ottonello S."/>
            <person name="Baldrian P."/>
            <person name="Spatafora J.W."/>
            <person name="Henrissat B."/>
            <person name="Nagy L.G."/>
            <person name="Aury J.M."/>
            <person name="Wincker P."/>
            <person name="Grigoriev I.V."/>
            <person name="Bonfante P."/>
            <person name="Martin F.M."/>
        </authorList>
    </citation>
    <scope>NUCLEOTIDE SEQUENCE [LARGE SCALE GENOMIC DNA]</scope>
    <source>
        <strain evidence="2 3">120613-1</strain>
    </source>
</reference>
<evidence type="ECO:0000313" key="2">
    <source>
        <dbReference type="EMBL" id="RPA98627.1"/>
    </source>
</evidence>
<keyword evidence="1" id="KW-0732">Signal</keyword>
<accession>A0A3N4JMW4</accession>
<sequence length="57" mass="6295">MTLPRSFLSMTSLVLVLLLQSFTASAAYTPVTGNTFIIYRASWSGPRSLRTTKPQLC</sequence>
<feature type="signal peptide" evidence="1">
    <location>
        <begin position="1"/>
        <end position="26"/>
    </location>
</feature>
<dbReference type="Proteomes" id="UP000276215">
    <property type="component" value="Unassembled WGS sequence"/>
</dbReference>
<dbReference type="AlphaFoldDB" id="A0A3N4JMW4"/>
<gene>
    <name evidence="2" type="ORF">L873DRAFT_1807987</name>
</gene>
<evidence type="ECO:0000313" key="3">
    <source>
        <dbReference type="Proteomes" id="UP000276215"/>
    </source>
</evidence>
<protein>
    <submittedName>
        <fullName evidence="2">Uncharacterized protein</fullName>
    </submittedName>
</protein>
<evidence type="ECO:0000256" key="1">
    <source>
        <dbReference type="SAM" id="SignalP"/>
    </source>
</evidence>
<keyword evidence="3" id="KW-1185">Reference proteome</keyword>
<organism evidence="2 3">
    <name type="scientific">Choiromyces venosus 120613-1</name>
    <dbReference type="NCBI Taxonomy" id="1336337"/>
    <lineage>
        <taxon>Eukaryota</taxon>
        <taxon>Fungi</taxon>
        <taxon>Dikarya</taxon>
        <taxon>Ascomycota</taxon>
        <taxon>Pezizomycotina</taxon>
        <taxon>Pezizomycetes</taxon>
        <taxon>Pezizales</taxon>
        <taxon>Tuberaceae</taxon>
        <taxon>Choiromyces</taxon>
    </lineage>
</organism>